<dbReference type="AlphaFoldDB" id="A0A6G1KH28"/>
<dbReference type="Proteomes" id="UP000799428">
    <property type="component" value="Unassembled WGS sequence"/>
</dbReference>
<protein>
    <recommendedName>
        <fullName evidence="3">AB hydrolase-1 domain-containing protein</fullName>
    </recommendedName>
</protein>
<keyword evidence="2" id="KW-1185">Reference proteome</keyword>
<organism evidence="1 2">
    <name type="scientific">Pleomassaria siparia CBS 279.74</name>
    <dbReference type="NCBI Taxonomy" id="1314801"/>
    <lineage>
        <taxon>Eukaryota</taxon>
        <taxon>Fungi</taxon>
        <taxon>Dikarya</taxon>
        <taxon>Ascomycota</taxon>
        <taxon>Pezizomycotina</taxon>
        <taxon>Dothideomycetes</taxon>
        <taxon>Pleosporomycetidae</taxon>
        <taxon>Pleosporales</taxon>
        <taxon>Pleomassariaceae</taxon>
        <taxon>Pleomassaria</taxon>
    </lineage>
</organism>
<evidence type="ECO:0000313" key="1">
    <source>
        <dbReference type="EMBL" id="KAF2711933.1"/>
    </source>
</evidence>
<dbReference type="OrthoDB" id="425534at2759"/>
<evidence type="ECO:0000313" key="2">
    <source>
        <dbReference type="Proteomes" id="UP000799428"/>
    </source>
</evidence>
<reference evidence="1" key="1">
    <citation type="journal article" date="2020" name="Stud. Mycol.">
        <title>101 Dothideomycetes genomes: a test case for predicting lifestyles and emergence of pathogens.</title>
        <authorList>
            <person name="Haridas S."/>
            <person name="Albert R."/>
            <person name="Binder M."/>
            <person name="Bloem J."/>
            <person name="Labutti K."/>
            <person name="Salamov A."/>
            <person name="Andreopoulos B."/>
            <person name="Baker S."/>
            <person name="Barry K."/>
            <person name="Bills G."/>
            <person name="Bluhm B."/>
            <person name="Cannon C."/>
            <person name="Castanera R."/>
            <person name="Culley D."/>
            <person name="Daum C."/>
            <person name="Ezra D."/>
            <person name="Gonzalez J."/>
            <person name="Henrissat B."/>
            <person name="Kuo A."/>
            <person name="Liang C."/>
            <person name="Lipzen A."/>
            <person name="Lutzoni F."/>
            <person name="Magnuson J."/>
            <person name="Mondo S."/>
            <person name="Nolan M."/>
            <person name="Ohm R."/>
            <person name="Pangilinan J."/>
            <person name="Park H.-J."/>
            <person name="Ramirez L."/>
            <person name="Alfaro M."/>
            <person name="Sun H."/>
            <person name="Tritt A."/>
            <person name="Yoshinaga Y."/>
            <person name="Zwiers L.-H."/>
            <person name="Turgeon B."/>
            <person name="Goodwin S."/>
            <person name="Spatafora J."/>
            <person name="Crous P."/>
            <person name="Grigoriev I."/>
        </authorList>
    </citation>
    <scope>NUCLEOTIDE SEQUENCE</scope>
    <source>
        <strain evidence="1">CBS 279.74</strain>
    </source>
</reference>
<proteinExistence type="predicted"/>
<evidence type="ECO:0008006" key="3">
    <source>
        <dbReference type="Google" id="ProtNLM"/>
    </source>
</evidence>
<accession>A0A6G1KH28</accession>
<feature type="non-terminal residue" evidence="1">
    <location>
        <position position="1"/>
    </location>
</feature>
<dbReference type="EMBL" id="MU005767">
    <property type="protein sequence ID" value="KAF2711933.1"/>
    <property type="molecule type" value="Genomic_DNA"/>
</dbReference>
<sequence length="106" mass="11602">DLRWAPCFQQGLDCANLPMRFDYSKPSVGTTTVGYVRRRAILQPLNGQPAQDILFHFGGPGDNGVETVVQDPNYLHHITGPQLNIIGFDPRGVGKSGSSLGFVHMH</sequence>
<gene>
    <name evidence="1" type="ORF">K504DRAFT_374501</name>
</gene>
<name>A0A6G1KH28_9PLEO</name>